<sequence>MKFEDLEFDARKAAIEVYKTIVIREAGLVDGKEKEIQTARLENLAESIVKGFSKLIES</sequence>
<dbReference type="EMBL" id="NJAK01000001">
    <property type="protein sequence ID" value="PHM61186.1"/>
    <property type="molecule type" value="Genomic_DNA"/>
</dbReference>
<evidence type="ECO:0000313" key="2">
    <source>
        <dbReference type="Proteomes" id="UP000222168"/>
    </source>
</evidence>
<name>A0A2D0KCL0_9GAMM</name>
<gene>
    <name evidence="1" type="ORF">Xish_00308</name>
</gene>
<organism evidence="1 2">
    <name type="scientific">Xenorhabdus ishibashii</name>
    <dbReference type="NCBI Taxonomy" id="1034471"/>
    <lineage>
        <taxon>Bacteria</taxon>
        <taxon>Pseudomonadati</taxon>
        <taxon>Pseudomonadota</taxon>
        <taxon>Gammaproteobacteria</taxon>
        <taxon>Enterobacterales</taxon>
        <taxon>Morganellaceae</taxon>
        <taxon>Xenorhabdus</taxon>
    </lineage>
</organism>
<reference evidence="1 2" key="1">
    <citation type="journal article" date="2017" name="Nat. Microbiol.">
        <title>Natural product diversity associated with the nematode symbionts Photorhabdus and Xenorhabdus.</title>
        <authorList>
            <person name="Tobias N.J."/>
            <person name="Wolff H."/>
            <person name="Djahanschiri B."/>
            <person name="Grundmann F."/>
            <person name="Kronenwerth M."/>
            <person name="Shi Y.M."/>
            <person name="Simonyi S."/>
            <person name="Grun P."/>
            <person name="Shapiro-Ilan D."/>
            <person name="Pidot S.J."/>
            <person name="Stinear T.P."/>
            <person name="Ebersberger I."/>
            <person name="Bode H.B."/>
        </authorList>
    </citation>
    <scope>NUCLEOTIDE SEQUENCE [LARGE SCALE GENOMIC DNA]</scope>
    <source>
        <strain evidence="1 2">DSM 22670</strain>
    </source>
</reference>
<proteinExistence type="predicted"/>
<accession>A0A2D0KCL0</accession>
<keyword evidence="2" id="KW-1185">Reference proteome</keyword>
<dbReference type="Proteomes" id="UP000222168">
    <property type="component" value="Unassembled WGS sequence"/>
</dbReference>
<dbReference type="RefSeq" id="WP_167383198.1">
    <property type="nucleotide sequence ID" value="NZ_NJAK01000001.1"/>
</dbReference>
<dbReference type="AlphaFoldDB" id="A0A2D0KCL0"/>
<comment type="caution">
    <text evidence="1">The sequence shown here is derived from an EMBL/GenBank/DDBJ whole genome shotgun (WGS) entry which is preliminary data.</text>
</comment>
<protein>
    <submittedName>
        <fullName evidence="1">Transcriptional regulator</fullName>
    </submittedName>
</protein>
<evidence type="ECO:0000313" key="1">
    <source>
        <dbReference type="EMBL" id="PHM61186.1"/>
    </source>
</evidence>